<dbReference type="Proteomes" id="UP000008983">
    <property type="component" value="Unassembled WGS sequence"/>
</dbReference>
<protein>
    <recommendedName>
        <fullName evidence="7">Pre-mRNA-splicing factor SLU7</fullName>
    </recommendedName>
</protein>
<evidence type="ECO:0000256" key="6">
    <source>
        <dbReference type="ARBA" id="ARBA00023242"/>
    </source>
</evidence>
<reference evidence="9 10" key="1">
    <citation type="submission" date="2011-07" db="EMBL/GenBank/DDBJ databases">
        <authorList>
            <person name="Coyne R."/>
            <person name="Brami D."/>
            <person name="Johnson J."/>
            <person name="Hostetler J."/>
            <person name="Hannick L."/>
            <person name="Clark T."/>
            <person name="Cassidy-Hanley D."/>
            <person name="Inman J."/>
        </authorList>
    </citation>
    <scope>NUCLEOTIDE SEQUENCE [LARGE SCALE GENOMIC DNA]</scope>
    <source>
        <strain evidence="9 10">G5</strain>
    </source>
</reference>
<dbReference type="GO" id="GO:0005681">
    <property type="term" value="C:spliceosomal complex"/>
    <property type="evidence" value="ECO:0007669"/>
    <property type="project" value="UniProtKB-UniRule"/>
</dbReference>
<evidence type="ECO:0000256" key="3">
    <source>
        <dbReference type="ARBA" id="ARBA00022664"/>
    </source>
</evidence>
<proteinExistence type="inferred from homology"/>
<dbReference type="GeneID" id="14905657"/>
<dbReference type="RefSeq" id="XP_004030790.1">
    <property type="nucleotide sequence ID" value="XM_004030742.1"/>
</dbReference>
<feature type="domain" description="Pre-mRNA-splicing factor SLU7" evidence="8">
    <location>
        <begin position="136"/>
        <end position="182"/>
    </location>
</feature>
<keyword evidence="5 7" id="KW-0508">mRNA splicing</keyword>
<name>G0QYY3_ICHMU</name>
<evidence type="ECO:0000256" key="7">
    <source>
        <dbReference type="RuleBase" id="RU367071"/>
    </source>
</evidence>
<sequence length="210" mass="25025">MSTTQFVSRDEYKQQKALEEARKAGKIPAQLDEEGKEINPHMPQYITVAPWYLNQTQPSMKHQYFFKGQERDDDQQWYARGQKGFQSTKYRKGACENCGALTHTIKECCERPRKKGAKLTGQNIAADDIIMNLNFSYDAKRHNWNGYDPDEYMQKIKNMNLQKRYEKKNKNKNLKHLQMENMMTEQGNKMIVKAQLYKQQIRKRKHHQWI</sequence>
<evidence type="ECO:0000256" key="4">
    <source>
        <dbReference type="ARBA" id="ARBA00022728"/>
    </source>
</evidence>
<keyword evidence="3 7" id="KW-0507">mRNA processing</keyword>
<dbReference type="OMA" id="HCGARTH"/>
<evidence type="ECO:0000256" key="1">
    <source>
        <dbReference type="ARBA" id="ARBA00004123"/>
    </source>
</evidence>
<dbReference type="InterPro" id="IPR021715">
    <property type="entry name" value="Slu7_dom"/>
</dbReference>
<evidence type="ECO:0000256" key="5">
    <source>
        <dbReference type="ARBA" id="ARBA00023187"/>
    </source>
</evidence>
<dbReference type="Pfam" id="PF11708">
    <property type="entry name" value="Slu7"/>
    <property type="match status" value="1"/>
</dbReference>
<evidence type="ECO:0000256" key="2">
    <source>
        <dbReference type="ARBA" id="ARBA00007203"/>
    </source>
</evidence>
<organism evidence="9 10">
    <name type="scientific">Ichthyophthirius multifiliis</name>
    <name type="common">White spot disease agent</name>
    <name type="synonym">Ich</name>
    <dbReference type="NCBI Taxonomy" id="5932"/>
    <lineage>
        <taxon>Eukaryota</taxon>
        <taxon>Sar</taxon>
        <taxon>Alveolata</taxon>
        <taxon>Ciliophora</taxon>
        <taxon>Intramacronucleata</taxon>
        <taxon>Oligohymenophorea</taxon>
        <taxon>Hymenostomatida</taxon>
        <taxon>Ophryoglenina</taxon>
        <taxon>Ichthyophthirius</taxon>
    </lineage>
</organism>
<comment type="similarity">
    <text evidence="2 7">Belongs to the SLU7 family.</text>
</comment>
<dbReference type="EMBL" id="GL984132">
    <property type="protein sequence ID" value="EGR29554.1"/>
    <property type="molecule type" value="Genomic_DNA"/>
</dbReference>
<evidence type="ECO:0000313" key="10">
    <source>
        <dbReference type="Proteomes" id="UP000008983"/>
    </source>
</evidence>
<dbReference type="InParanoid" id="G0QYY3"/>
<keyword evidence="10" id="KW-1185">Reference proteome</keyword>
<keyword evidence="6 7" id="KW-0539">Nucleus</keyword>
<dbReference type="AlphaFoldDB" id="G0QYY3"/>
<evidence type="ECO:0000259" key="8">
    <source>
        <dbReference type="Pfam" id="PF11708"/>
    </source>
</evidence>
<comment type="subcellular location">
    <subcellularLocation>
        <location evidence="1 7">Nucleus</location>
    </subcellularLocation>
</comment>
<dbReference type="InterPro" id="IPR039974">
    <property type="entry name" value="Splicing_factor_SLU7"/>
</dbReference>
<comment type="subunit">
    <text evidence="7">Associated with the spliceosome.</text>
</comment>
<dbReference type="PANTHER" id="PTHR12942:SF2">
    <property type="entry name" value="PRE-MRNA-SPLICING FACTOR SLU7"/>
    <property type="match status" value="1"/>
</dbReference>
<dbReference type="PANTHER" id="PTHR12942">
    <property type="entry name" value="STEP II SPLICING FACTOR SLU7"/>
    <property type="match status" value="1"/>
</dbReference>
<dbReference type="GO" id="GO:0030628">
    <property type="term" value="F:pre-mRNA 3'-splice site binding"/>
    <property type="evidence" value="ECO:0007669"/>
    <property type="project" value="UniProtKB-UniRule"/>
</dbReference>
<dbReference type="STRING" id="857967.G0QYY3"/>
<dbReference type="eggNOG" id="KOG2560">
    <property type="taxonomic scope" value="Eukaryota"/>
</dbReference>
<dbReference type="GO" id="GO:0000398">
    <property type="term" value="P:mRNA splicing, via spliceosome"/>
    <property type="evidence" value="ECO:0007669"/>
    <property type="project" value="UniProtKB-UniRule"/>
</dbReference>
<accession>G0QYY3</accession>
<evidence type="ECO:0000313" key="9">
    <source>
        <dbReference type="EMBL" id="EGR29554.1"/>
    </source>
</evidence>
<keyword evidence="4 7" id="KW-0747">Spliceosome</keyword>
<gene>
    <name evidence="9" type="ORF">IMG5_153250</name>
</gene>
<comment type="function">
    <text evidence="7">Involved in pre-mRNA splicing.</text>
</comment>
<dbReference type="OrthoDB" id="249612at2759"/>